<dbReference type="Proteomes" id="UP000233766">
    <property type="component" value="Unassembled WGS sequence"/>
</dbReference>
<keyword evidence="1" id="KW-0812">Transmembrane</keyword>
<evidence type="ECO:0000256" key="1">
    <source>
        <dbReference type="SAM" id="Phobius"/>
    </source>
</evidence>
<keyword evidence="1" id="KW-1133">Transmembrane helix</keyword>
<feature type="transmembrane region" description="Helical" evidence="1">
    <location>
        <begin position="49"/>
        <end position="67"/>
    </location>
</feature>
<accession>A0A2N3VGZ4</accession>
<dbReference type="EMBL" id="PJMW01000002">
    <property type="protein sequence ID" value="PKV80884.1"/>
    <property type="molecule type" value="Genomic_DNA"/>
</dbReference>
<keyword evidence="3" id="KW-1185">Reference proteome</keyword>
<evidence type="ECO:0000313" key="3">
    <source>
        <dbReference type="Proteomes" id="UP000233766"/>
    </source>
</evidence>
<sequence length="81" mass="8960">MISLWWSFTLTAIGVTGLILVYRSQSLIGPCIGLAVQALWIAYTIATRQWWFLASAFAYGGANIYGLTKRRKAADRCTPST</sequence>
<evidence type="ECO:0008006" key="4">
    <source>
        <dbReference type="Google" id="ProtNLM"/>
    </source>
</evidence>
<feature type="transmembrane region" description="Helical" evidence="1">
    <location>
        <begin position="6"/>
        <end position="22"/>
    </location>
</feature>
<comment type="caution">
    <text evidence="2">The sequence shown here is derived from an EMBL/GenBank/DDBJ whole genome shotgun (WGS) entry which is preliminary data.</text>
</comment>
<proteinExistence type="predicted"/>
<feature type="transmembrane region" description="Helical" evidence="1">
    <location>
        <begin position="27"/>
        <end position="43"/>
    </location>
</feature>
<gene>
    <name evidence="2" type="ORF">ATK86_5321</name>
</gene>
<name>A0A2N3VGZ4_9NOCA</name>
<organism evidence="2 3">
    <name type="scientific">Nocardia fluminea</name>
    <dbReference type="NCBI Taxonomy" id="134984"/>
    <lineage>
        <taxon>Bacteria</taxon>
        <taxon>Bacillati</taxon>
        <taxon>Actinomycetota</taxon>
        <taxon>Actinomycetes</taxon>
        <taxon>Mycobacteriales</taxon>
        <taxon>Nocardiaceae</taxon>
        <taxon>Nocardia</taxon>
    </lineage>
</organism>
<keyword evidence="1" id="KW-0472">Membrane</keyword>
<evidence type="ECO:0000313" key="2">
    <source>
        <dbReference type="EMBL" id="PKV80884.1"/>
    </source>
</evidence>
<reference evidence="2 3" key="1">
    <citation type="submission" date="2017-12" db="EMBL/GenBank/DDBJ databases">
        <title>Sequencing the genomes of 1000 Actinobacteria strains.</title>
        <authorList>
            <person name="Klenk H.-P."/>
        </authorList>
    </citation>
    <scope>NUCLEOTIDE SEQUENCE [LARGE SCALE GENOMIC DNA]</scope>
    <source>
        <strain evidence="2 3">DSM 44489</strain>
    </source>
</reference>
<protein>
    <recommendedName>
        <fullName evidence="4">Nicotinamide mononucleotide transporter</fullName>
    </recommendedName>
</protein>
<dbReference type="AlphaFoldDB" id="A0A2N3VGZ4"/>
<dbReference type="OrthoDB" id="3400794at2"/>